<proteinExistence type="predicted"/>
<feature type="compositionally biased region" description="Polar residues" evidence="1">
    <location>
        <begin position="9"/>
        <end position="19"/>
    </location>
</feature>
<protein>
    <submittedName>
        <fullName evidence="2">Uncharacterized protein</fullName>
    </submittedName>
</protein>
<evidence type="ECO:0000256" key="1">
    <source>
        <dbReference type="SAM" id="MobiDB-lite"/>
    </source>
</evidence>
<dbReference type="Proteomes" id="UP000765509">
    <property type="component" value="Unassembled WGS sequence"/>
</dbReference>
<comment type="caution">
    <text evidence="2">The sequence shown here is derived from an EMBL/GenBank/DDBJ whole genome shotgun (WGS) entry which is preliminary data.</text>
</comment>
<reference evidence="2" key="1">
    <citation type="submission" date="2021-03" db="EMBL/GenBank/DDBJ databases">
        <title>Draft genome sequence of rust myrtle Austropuccinia psidii MF-1, a brazilian biotype.</title>
        <authorList>
            <person name="Quecine M.C."/>
            <person name="Pachon D.M.R."/>
            <person name="Bonatelli M.L."/>
            <person name="Correr F.H."/>
            <person name="Franceschini L.M."/>
            <person name="Leite T.F."/>
            <person name="Margarido G.R.A."/>
            <person name="Almeida C.A."/>
            <person name="Ferrarezi J.A."/>
            <person name="Labate C.A."/>
        </authorList>
    </citation>
    <scope>NUCLEOTIDE SEQUENCE</scope>
    <source>
        <strain evidence="2">MF-1</strain>
    </source>
</reference>
<gene>
    <name evidence="2" type="ORF">O181_063090</name>
</gene>
<name>A0A9Q3I1X2_9BASI</name>
<evidence type="ECO:0000313" key="3">
    <source>
        <dbReference type="Proteomes" id="UP000765509"/>
    </source>
</evidence>
<evidence type="ECO:0000313" key="2">
    <source>
        <dbReference type="EMBL" id="MBW0523375.1"/>
    </source>
</evidence>
<feature type="region of interest" description="Disordered" evidence="1">
    <location>
        <begin position="1"/>
        <end position="77"/>
    </location>
</feature>
<dbReference type="EMBL" id="AVOT02030238">
    <property type="protein sequence ID" value="MBW0523375.1"/>
    <property type="molecule type" value="Genomic_DNA"/>
</dbReference>
<organism evidence="2 3">
    <name type="scientific">Austropuccinia psidii MF-1</name>
    <dbReference type="NCBI Taxonomy" id="1389203"/>
    <lineage>
        <taxon>Eukaryota</taxon>
        <taxon>Fungi</taxon>
        <taxon>Dikarya</taxon>
        <taxon>Basidiomycota</taxon>
        <taxon>Pucciniomycotina</taxon>
        <taxon>Pucciniomycetes</taxon>
        <taxon>Pucciniales</taxon>
        <taxon>Sphaerophragmiaceae</taxon>
        <taxon>Austropuccinia</taxon>
    </lineage>
</organism>
<sequence>MPQEMPKTLVNSPGFNEQRPSAPDSGSEISDMVSSHELGFEVESQSHETSKLSKSNLKSYEKENTVEPCAPTGDAGQNDIIFSGEIEIESKEEFFSSIAQTIPRLEKIQKDSKISDYVCQKPAEEMSLLKMDLNCVDVGESLPEGSQVLIGVPGEDLGKRPNVNATKKNKKRCLTFEATKDSRDQGCKVWV</sequence>
<dbReference type="OrthoDB" id="2518431at2759"/>
<accession>A0A9Q3I1X2</accession>
<keyword evidence="3" id="KW-1185">Reference proteome</keyword>
<dbReference type="AlphaFoldDB" id="A0A9Q3I1X2"/>